<comment type="caution">
    <text evidence="3">The sequence shown here is derived from an EMBL/GenBank/DDBJ whole genome shotgun (WGS) entry which is preliminary data.</text>
</comment>
<evidence type="ECO:0000313" key="3">
    <source>
        <dbReference type="EMBL" id="KAL0069859.1"/>
    </source>
</evidence>
<dbReference type="Pfam" id="PF04664">
    <property type="entry name" value="OGFr_N"/>
    <property type="match status" value="1"/>
</dbReference>
<proteinExistence type="inferred from homology"/>
<protein>
    <recommendedName>
        <fullName evidence="2">Opioid growth factor receptor (OGFr) conserved domain-containing protein</fullName>
    </recommendedName>
</protein>
<dbReference type="EMBL" id="JBBXMP010000010">
    <property type="protein sequence ID" value="KAL0069859.1"/>
    <property type="molecule type" value="Genomic_DNA"/>
</dbReference>
<dbReference type="Proteomes" id="UP001437256">
    <property type="component" value="Unassembled WGS sequence"/>
</dbReference>
<comment type="similarity">
    <text evidence="1">Belongs to the opioid growth factor receptor family.</text>
</comment>
<keyword evidence="4" id="KW-1185">Reference proteome</keyword>
<dbReference type="InterPro" id="IPR006757">
    <property type="entry name" value="OGF_rcpt"/>
</dbReference>
<sequence>MDSSNGCKFPIQEHGMNFQSQPLQPHEINAMKSNPQIIERLKKSYELMLDFYGMRVVSFETGELSRSENYKQRYKNLVRASHNNLRISRILKCLSELGLEHLNAGFLLHVLNEQSEYQILDTGGIRTSMDRWWANCIRNDAERRWIGEEIEQVRSGDEYVFTTDMYKHVLKSRRKEGVFPEPDSVS</sequence>
<dbReference type="PANTHER" id="PTHR14015">
    <property type="entry name" value="OPIOID GROWTH FACTOR RECEPTOR OGFR ZETA-TYPE OPIOID RECEPTOR"/>
    <property type="match status" value="1"/>
</dbReference>
<evidence type="ECO:0000259" key="2">
    <source>
        <dbReference type="Pfam" id="PF04664"/>
    </source>
</evidence>
<gene>
    <name evidence="3" type="ORF">AAF712_003129</name>
</gene>
<dbReference type="InterPro" id="IPR039574">
    <property type="entry name" value="OGFr"/>
</dbReference>
<evidence type="ECO:0000256" key="1">
    <source>
        <dbReference type="ARBA" id="ARBA00010365"/>
    </source>
</evidence>
<reference evidence="3 4" key="1">
    <citation type="submission" date="2024-05" db="EMBL/GenBank/DDBJ databases">
        <title>A draft genome resource for the thread blight pathogen Marasmius tenuissimus strain MS-2.</title>
        <authorList>
            <person name="Yulfo-Soto G.E."/>
            <person name="Baruah I.K."/>
            <person name="Amoako-Attah I."/>
            <person name="Bukari Y."/>
            <person name="Meinhardt L.W."/>
            <person name="Bailey B.A."/>
            <person name="Cohen S.P."/>
        </authorList>
    </citation>
    <scope>NUCLEOTIDE SEQUENCE [LARGE SCALE GENOMIC DNA]</scope>
    <source>
        <strain evidence="3 4">MS-2</strain>
    </source>
</reference>
<dbReference type="PANTHER" id="PTHR14015:SF2">
    <property type="entry name" value="OPIOID GROWTH FACTOR RECEPTOR (OGFR) CONSERVED DOMAIN-CONTAINING PROTEIN"/>
    <property type="match status" value="1"/>
</dbReference>
<organism evidence="3 4">
    <name type="scientific">Marasmius tenuissimus</name>
    <dbReference type="NCBI Taxonomy" id="585030"/>
    <lineage>
        <taxon>Eukaryota</taxon>
        <taxon>Fungi</taxon>
        <taxon>Dikarya</taxon>
        <taxon>Basidiomycota</taxon>
        <taxon>Agaricomycotina</taxon>
        <taxon>Agaricomycetes</taxon>
        <taxon>Agaricomycetidae</taxon>
        <taxon>Agaricales</taxon>
        <taxon>Marasmiineae</taxon>
        <taxon>Marasmiaceae</taxon>
        <taxon>Marasmius</taxon>
    </lineage>
</organism>
<evidence type="ECO:0000313" key="4">
    <source>
        <dbReference type="Proteomes" id="UP001437256"/>
    </source>
</evidence>
<accession>A0ABR3A928</accession>
<name>A0ABR3A928_9AGAR</name>
<feature type="domain" description="Opioid growth factor receptor (OGFr) conserved" evidence="2">
    <location>
        <begin position="9"/>
        <end position="150"/>
    </location>
</feature>